<dbReference type="EMBL" id="CP000153">
    <property type="protein sequence ID" value="ABB44200.1"/>
    <property type="molecule type" value="Genomic_DNA"/>
</dbReference>
<evidence type="ECO:0000256" key="9">
    <source>
        <dbReference type="SAM" id="Phobius"/>
    </source>
</evidence>
<keyword evidence="5" id="KW-0864">Zinc transport</keyword>
<proteinExistence type="inferred from homology"/>
<dbReference type="NCBIfam" id="TIGR01297">
    <property type="entry name" value="CDF"/>
    <property type="match status" value="1"/>
</dbReference>
<dbReference type="KEGG" id="tdn:Suden_0922"/>
<accession>Q30S31</accession>
<keyword evidence="5" id="KW-0862">Zinc</keyword>
<dbReference type="InterPro" id="IPR027470">
    <property type="entry name" value="Cation_efflux_CTD"/>
</dbReference>
<feature type="transmembrane region" description="Helical" evidence="9">
    <location>
        <begin position="154"/>
        <end position="180"/>
    </location>
</feature>
<evidence type="ECO:0000256" key="3">
    <source>
        <dbReference type="ARBA" id="ARBA00022448"/>
    </source>
</evidence>
<evidence type="ECO:0000313" key="12">
    <source>
        <dbReference type="EMBL" id="ABB44200.1"/>
    </source>
</evidence>
<keyword evidence="8 9" id="KW-0472">Membrane</keyword>
<evidence type="ECO:0000259" key="11">
    <source>
        <dbReference type="Pfam" id="PF16916"/>
    </source>
</evidence>
<evidence type="ECO:0000256" key="5">
    <source>
        <dbReference type="ARBA" id="ARBA00022906"/>
    </source>
</evidence>
<name>Q30S31_SULDN</name>
<keyword evidence="3" id="KW-0813">Transport</keyword>
<dbReference type="Gene3D" id="1.20.1510.10">
    <property type="entry name" value="Cation efflux protein transmembrane domain"/>
    <property type="match status" value="1"/>
</dbReference>
<dbReference type="Proteomes" id="UP000002714">
    <property type="component" value="Chromosome"/>
</dbReference>
<protein>
    <submittedName>
        <fullName evidence="12">Cation efflux protein</fullName>
    </submittedName>
</protein>
<dbReference type="eggNOG" id="COG1230">
    <property type="taxonomic scope" value="Bacteria"/>
</dbReference>
<evidence type="ECO:0000256" key="8">
    <source>
        <dbReference type="ARBA" id="ARBA00023136"/>
    </source>
</evidence>
<feature type="transmembrane region" description="Helical" evidence="9">
    <location>
        <begin position="186"/>
        <end position="204"/>
    </location>
</feature>
<evidence type="ECO:0000256" key="2">
    <source>
        <dbReference type="ARBA" id="ARBA00008873"/>
    </source>
</evidence>
<sequence>MNLHEKKNKILKKVIFLNIFLVVAEIFAGIYSGSMALLADALHNLGDVLALFISLVAVVYGTKKADDFMTFGYIKAEMMAAFVNSIFLVITMLFILLESIERLFTPNSIDAPVVIVASLVALLINGFSSWLLGRSNIEHEHHHHHDHEDMNMKSAYLHMLSDAVISFSVAVGGVLIYFFGIVAIDSILSILFSIYIILETYPLLKKSFYSLMDSNVDDIKEVEAIILCFDEVLSIHDLHLYRPSSREFYGSVHIVFKNDLLLSEVDKLSNLIRERLCDEGITHFVIQPESVEFAKNSTCSALH</sequence>
<evidence type="ECO:0000256" key="6">
    <source>
        <dbReference type="ARBA" id="ARBA00022989"/>
    </source>
</evidence>
<feature type="transmembrane region" description="Helical" evidence="9">
    <location>
        <begin position="45"/>
        <end position="62"/>
    </location>
</feature>
<dbReference type="InterPro" id="IPR058533">
    <property type="entry name" value="Cation_efflux_TM"/>
</dbReference>
<feature type="transmembrane region" description="Helical" evidence="9">
    <location>
        <begin position="109"/>
        <end position="133"/>
    </location>
</feature>
<keyword evidence="6 9" id="KW-1133">Transmembrane helix</keyword>
<keyword evidence="7" id="KW-0406">Ion transport</keyword>
<evidence type="ECO:0000259" key="10">
    <source>
        <dbReference type="Pfam" id="PF01545"/>
    </source>
</evidence>
<dbReference type="Pfam" id="PF16916">
    <property type="entry name" value="ZT_dimer"/>
    <property type="match status" value="1"/>
</dbReference>
<feature type="domain" description="Cation efflux protein cytoplasmic" evidence="11">
    <location>
        <begin position="217"/>
        <end position="289"/>
    </location>
</feature>
<dbReference type="AlphaFoldDB" id="Q30S31"/>
<dbReference type="RefSeq" id="WP_011372552.1">
    <property type="nucleotide sequence ID" value="NC_007575.1"/>
</dbReference>
<evidence type="ECO:0000313" key="13">
    <source>
        <dbReference type="Proteomes" id="UP000002714"/>
    </source>
</evidence>
<dbReference type="OrthoDB" id="9809646at2"/>
<feature type="transmembrane region" description="Helical" evidence="9">
    <location>
        <begin position="74"/>
        <end position="97"/>
    </location>
</feature>
<dbReference type="PANTHER" id="PTHR11562:SF17">
    <property type="entry name" value="RE54080P-RELATED"/>
    <property type="match status" value="1"/>
</dbReference>
<organism evidence="12 13">
    <name type="scientific">Sulfurimonas denitrificans (strain ATCC 33889 / DSM 1251)</name>
    <name type="common">Thiomicrospira denitrificans (strain ATCC 33889 / DSM 1251)</name>
    <dbReference type="NCBI Taxonomy" id="326298"/>
    <lineage>
        <taxon>Bacteria</taxon>
        <taxon>Pseudomonadati</taxon>
        <taxon>Campylobacterota</taxon>
        <taxon>Epsilonproteobacteria</taxon>
        <taxon>Campylobacterales</taxon>
        <taxon>Sulfurimonadaceae</taxon>
        <taxon>Sulfurimonas</taxon>
    </lineage>
</organism>
<dbReference type="InterPro" id="IPR027469">
    <property type="entry name" value="Cation_efflux_TMD_sf"/>
</dbReference>
<evidence type="ECO:0000256" key="7">
    <source>
        <dbReference type="ARBA" id="ARBA00023065"/>
    </source>
</evidence>
<dbReference type="GO" id="GO:0005886">
    <property type="term" value="C:plasma membrane"/>
    <property type="evidence" value="ECO:0007669"/>
    <property type="project" value="TreeGrafter"/>
</dbReference>
<dbReference type="PANTHER" id="PTHR11562">
    <property type="entry name" value="CATION EFFLUX PROTEIN/ ZINC TRANSPORTER"/>
    <property type="match status" value="1"/>
</dbReference>
<evidence type="ECO:0000256" key="1">
    <source>
        <dbReference type="ARBA" id="ARBA00004141"/>
    </source>
</evidence>
<feature type="transmembrane region" description="Helical" evidence="9">
    <location>
        <begin position="15"/>
        <end position="39"/>
    </location>
</feature>
<keyword evidence="4 9" id="KW-0812">Transmembrane</keyword>
<dbReference type="HOGENOM" id="CLU_013430_0_0_7"/>
<dbReference type="SUPFAM" id="SSF160240">
    <property type="entry name" value="Cation efflux protein cytoplasmic domain-like"/>
    <property type="match status" value="1"/>
</dbReference>
<reference evidence="12 13" key="1">
    <citation type="journal article" date="2008" name="Appl. Environ. Microbiol.">
        <title>Genome of the epsilonproteobacterial chemolithoautotroph Sulfurimonas denitrificans.</title>
        <authorList>
            <person name="Sievert S.M."/>
            <person name="Scott K.M."/>
            <person name="Klotz M.G."/>
            <person name="Chain P.S.G."/>
            <person name="Hauser L.J."/>
            <person name="Hemp J."/>
            <person name="Huegler M."/>
            <person name="Land M."/>
            <person name="Lapidus A."/>
            <person name="Larimer F.W."/>
            <person name="Lucas S."/>
            <person name="Malfatti S.A."/>
            <person name="Meyer F."/>
            <person name="Paulsen I.T."/>
            <person name="Ren Q."/>
            <person name="Simon J."/>
            <person name="Bailey K."/>
            <person name="Diaz E."/>
            <person name="Fitzpatrick K.A."/>
            <person name="Glover B."/>
            <person name="Gwatney N."/>
            <person name="Korajkic A."/>
            <person name="Long A."/>
            <person name="Mobberley J.M."/>
            <person name="Pantry S.N."/>
            <person name="Pazder G."/>
            <person name="Peterson S."/>
            <person name="Quintanilla J.D."/>
            <person name="Sprinkle R."/>
            <person name="Stephens J."/>
            <person name="Thomas P."/>
            <person name="Vaughn R."/>
            <person name="Weber M.J."/>
            <person name="Wooten L.L."/>
        </authorList>
    </citation>
    <scope>NUCLEOTIDE SEQUENCE [LARGE SCALE GENOMIC DNA]</scope>
    <source>
        <strain evidence="13">ATCC 33889 / DSM 1251</strain>
    </source>
</reference>
<dbReference type="InterPro" id="IPR050681">
    <property type="entry name" value="CDF/SLC30A"/>
</dbReference>
<gene>
    <name evidence="12" type="ordered locus">Suden_0922</name>
</gene>
<feature type="domain" description="Cation efflux protein transmembrane" evidence="10">
    <location>
        <begin position="14"/>
        <end position="212"/>
    </location>
</feature>
<dbReference type="InterPro" id="IPR036837">
    <property type="entry name" value="Cation_efflux_CTD_sf"/>
</dbReference>
<dbReference type="GO" id="GO:0005385">
    <property type="term" value="F:zinc ion transmembrane transporter activity"/>
    <property type="evidence" value="ECO:0007669"/>
    <property type="project" value="TreeGrafter"/>
</dbReference>
<comment type="subcellular location">
    <subcellularLocation>
        <location evidence="1">Membrane</location>
        <topology evidence="1">Multi-pass membrane protein</topology>
    </subcellularLocation>
</comment>
<dbReference type="Gene3D" id="3.30.70.1350">
    <property type="entry name" value="Cation efflux protein, cytoplasmic domain"/>
    <property type="match status" value="1"/>
</dbReference>
<dbReference type="SUPFAM" id="SSF161111">
    <property type="entry name" value="Cation efflux protein transmembrane domain-like"/>
    <property type="match status" value="1"/>
</dbReference>
<evidence type="ECO:0000256" key="4">
    <source>
        <dbReference type="ARBA" id="ARBA00022692"/>
    </source>
</evidence>
<dbReference type="InterPro" id="IPR002524">
    <property type="entry name" value="Cation_efflux"/>
</dbReference>
<comment type="similarity">
    <text evidence="2">Belongs to the cation diffusion facilitator (CDF) transporter (TC 2.A.4) family. SLC30A subfamily.</text>
</comment>
<keyword evidence="13" id="KW-1185">Reference proteome</keyword>
<dbReference type="Pfam" id="PF01545">
    <property type="entry name" value="Cation_efflux"/>
    <property type="match status" value="1"/>
</dbReference>
<dbReference type="STRING" id="326298.Suden_0922"/>